<dbReference type="PANTHER" id="PTHR31434">
    <property type="entry name" value="S PHASE CYCLIN A-ASSOCIATED PROTEIN IN THE ENDOPLASMIC RETICULUM"/>
    <property type="match status" value="1"/>
</dbReference>
<feature type="domain" description="S phase cyclin A-associated protein in the endoplasmic reticulum N-terminal" evidence="1">
    <location>
        <begin position="85"/>
        <end position="137"/>
    </location>
</feature>
<reference evidence="2" key="1">
    <citation type="submission" date="2021-03" db="EMBL/GenBank/DDBJ databases">
        <authorList>
            <person name="Li Z."/>
            <person name="Yang C."/>
        </authorList>
    </citation>
    <scope>NUCLEOTIDE SEQUENCE</scope>
    <source>
        <strain evidence="2">Dzin_1.0</strain>
        <tissue evidence="2">Leaf</tissue>
    </source>
</reference>
<organism evidence="2 3">
    <name type="scientific">Dioscorea zingiberensis</name>
    <dbReference type="NCBI Taxonomy" id="325984"/>
    <lineage>
        <taxon>Eukaryota</taxon>
        <taxon>Viridiplantae</taxon>
        <taxon>Streptophyta</taxon>
        <taxon>Embryophyta</taxon>
        <taxon>Tracheophyta</taxon>
        <taxon>Spermatophyta</taxon>
        <taxon>Magnoliopsida</taxon>
        <taxon>Liliopsida</taxon>
        <taxon>Dioscoreales</taxon>
        <taxon>Dioscoreaceae</taxon>
        <taxon>Dioscorea</taxon>
    </lineage>
</organism>
<accession>A0A9D5CIH5</accession>
<dbReference type="OrthoDB" id="71500at2759"/>
<dbReference type="PANTHER" id="PTHR31434:SF2">
    <property type="entry name" value="S PHASE CYCLIN A-ASSOCIATED PROTEIN IN THE ENDOPLASMIC RETICULUM"/>
    <property type="match status" value="1"/>
</dbReference>
<comment type="caution">
    <text evidence="2">The sequence shown here is derived from an EMBL/GenBank/DDBJ whole genome shotgun (WGS) entry which is preliminary data.</text>
</comment>
<name>A0A9D5CIH5_9LILI</name>
<gene>
    <name evidence="2" type="ORF">J5N97_015817</name>
</gene>
<dbReference type="Pfam" id="PF16501">
    <property type="entry name" value="SCAPER_N"/>
    <property type="match status" value="1"/>
</dbReference>
<dbReference type="AlphaFoldDB" id="A0A9D5CIH5"/>
<protein>
    <recommendedName>
        <fullName evidence="1">S phase cyclin A-associated protein in the endoplasmic reticulum N-terminal domain-containing protein</fullName>
    </recommendedName>
</protein>
<proteinExistence type="predicted"/>
<dbReference type="Proteomes" id="UP001085076">
    <property type="component" value="Miscellaneous, Linkage group lg04"/>
</dbReference>
<sequence>MAMTHYELGRLYQGKSRKFPMKRILWIWGQDKVRETPKWKVWSWILIQKVLLESVTRPDEAGKTIIGEDIGNVSSTFVEEAESVKSKERSQTKTLVFPFENLNRAVDELYLLSELECDVEQMDEAILVLEEATSDFQGAEV</sequence>
<evidence type="ECO:0000259" key="1">
    <source>
        <dbReference type="Pfam" id="PF16501"/>
    </source>
</evidence>
<dbReference type="EMBL" id="JAGGNH010000004">
    <property type="protein sequence ID" value="KAJ0973852.1"/>
    <property type="molecule type" value="Genomic_DNA"/>
</dbReference>
<dbReference type="InterPro" id="IPR032446">
    <property type="entry name" value="SCAPER_N"/>
</dbReference>
<reference evidence="2" key="2">
    <citation type="journal article" date="2022" name="Hortic Res">
        <title>The genome of Dioscorea zingiberensis sheds light on the biosynthesis, origin and evolution of the medicinally important diosgenin saponins.</title>
        <authorList>
            <person name="Li Y."/>
            <person name="Tan C."/>
            <person name="Li Z."/>
            <person name="Guo J."/>
            <person name="Li S."/>
            <person name="Chen X."/>
            <person name="Wang C."/>
            <person name="Dai X."/>
            <person name="Yang H."/>
            <person name="Song W."/>
            <person name="Hou L."/>
            <person name="Xu J."/>
            <person name="Tong Z."/>
            <person name="Xu A."/>
            <person name="Yuan X."/>
            <person name="Wang W."/>
            <person name="Yang Q."/>
            <person name="Chen L."/>
            <person name="Sun Z."/>
            <person name="Wang K."/>
            <person name="Pan B."/>
            <person name="Chen J."/>
            <person name="Bao Y."/>
            <person name="Liu F."/>
            <person name="Qi X."/>
            <person name="Gang D.R."/>
            <person name="Wen J."/>
            <person name="Li J."/>
        </authorList>
    </citation>
    <scope>NUCLEOTIDE SEQUENCE</scope>
    <source>
        <strain evidence="2">Dzin_1.0</strain>
    </source>
</reference>
<keyword evidence="3" id="KW-1185">Reference proteome</keyword>
<evidence type="ECO:0000313" key="2">
    <source>
        <dbReference type="EMBL" id="KAJ0973852.1"/>
    </source>
</evidence>
<evidence type="ECO:0000313" key="3">
    <source>
        <dbReference type="Proteomes" id="UP001085076"/>
    </source>
</evidence>